<name>A0A3P6AV18_BRACM</name>
<sequence>VAFFGVDNNKKEYYRALDTYWLRVNPRGFDIEGIVGPTGMVMSGQLVTYECEV</sequence>
<dbReference type="EMBL" id="LR031574">
    <property type="protein sequence ID" value="VDC97896.1"/>
    <property type="molecule type" value="Genomic_DNA"/>
</dbReference>
<feature type="non-terminal residue" evidence="2">
    <location>
        <position position="53"/>
    </location>
</feature>
<evidence type="ECO:0000313" key="1">
    <source>
        <dbReference type="EMBL" id="CAG7902045.1"/>
    </source>
</evidence>
<proteinExistence type="predicted"/>
<organism evidence="2">
    <name type="scientific">Brassica campestris</name>
    <name type="common">Field mustard</name>
    <dbReference type="NCBI Taxonomy" id="3711"/>
    <lineage>
        <taxon>Eukaryota</taxon>
        <taxon>Viridiplantae</taxon>
        <taxon>Streptophyta</taxon>
        <taxon>Embryophyta</taxon>
        <taxon>Tracheophyta</taxon>
        <taxon>Spermatophyta</taxon>
        <taxon>Magnoliopsida</taxon>
        <taxon>eudicotyledons</taxon>
        <taxon>Gunneridae</taxon>
        <taxon>Pentapetalae</taxon>
        <taxon>rosids</taxon>
        <taxon>malvids</taxon>
        <taxon>Brassicales</taxon>
        <taxon>Brassicaceae</taxon>
        <taxon>Brassiceae</taxon>
        <taxon>Brassica</taxon>
    </lineage>
</organism>
<accession>A0A3P6AV18</accession>
<dbReference type="Proteomes" id="UP000694005">
    <property type="component" value="Chromosome A07"/>
</dbReference>
<protein>
    <submittedName>
        <fullName evidence="1">Uncharacterized protein</fullName>
    </submittedName>
</protein>
<dbReference type="EMBL" id="LS974623">
    <property type="protein sequence ID" value="CAG7902045.1"/>
    <property type="molecule type" value="Genomic_DNA"/>
</dbReference>
<reference evidence="2" key="1">
    <citation type="submission" date="2018-11" db="EMBL/GenBank/DDBJ databases">
        <authorList>
            <consortium name="Genoscope - CEA"/>
            <person name="William W."/>
        </authorList>
    </citation>
    <scope>NUCLEOTIDE SEQUENCE</scope>
</reference>
<gene>
    <name evidence="2" type="ORF">BRAA07T29253Z</name>
    <name evidence="1" type="ORF">BRAPAZ1V2_A07P16890.2</name>
</gene>
<feature type="non-terminal residue" evidence="2">
    <location>
        <position position="1"/>
    </location>
</feature>
<dbReference type="AlphaFoldDB" id="A0A3P6AV18"/>
<dbReference type="Gramene" id="A07p16890.2_BraZ1">
    <property type="protein sequence ID" value="A07p16890.2_BraZ1.CDS"/>
    <property type="gene ID" value="A07g16890.2_BraZ1"/>
</dbReference>
<evidence type="ECO:0000313" key="2">
    <source>
        <dbReference type="EMBL" id="VDC97896.1"/>
    </source>
</evidence>